<dbReference type="PANTHER" id="PTHR36919:SF3">
    <property type="entry name" value="BLL5882 PROTEIN"/>
    <property type="match status" value="1"/>
</dbReference>
<sequence length="247" mass="27332">MKGKYITLLASMSVATSIGLSQAATDQASVKSYNDQTIASMHKAQNLYSPVGYWLQYTDGDKQAQSILQVYKGKDGKLEGKIIVPFVNIVGDKEQVPDVSCKNCGKGDENGYKFDYSSYPNNQVQGLKIMWNFSKDGDKDGSDGALYKSGSILDPSNGKVYSCKIQTQENGKKLYVRGYVGFSLFGRTQYWYRIDQQEALQCAKVCGLTKDGHYAYADKTGKITNEKLWQQCSKIILKANGLCDFGA</sequence>
<name>A0A8J2Z3L2_9GAMM</name>
<proteinExistence type="predicted"/>
<organism evidence="3 4">
    <name type="scientific">Cysteiniphilum litorale</name>
    <dbReference type="NCBI Taxonomy" id="2056700"/>
    <lineage>
        <taxon>Bacteria</taxon>
        <taxon>Pseudomonadati</taxon>
        <taxon>Pseudomonadota</taxon>
        <taxon>Gammaproteobacteria</taxon>
        <taxon>Thiotrichales</taxon>
        <taxon>Fastidiosibacteraceae</taxon>
        <taxon>Cysteiniphilum</taxon>
    </lineage>
</organism>
<accession>A0A8J2Z3L2</accession>
<dbReference type="OrthoDB" id="9814399at2"/>
<gene>
    <name evidence="3" type="ORF">GCM10010995_10380</name>
</gene>
<dbReference type="EMBL" id="BMJS01000008">
    <property type="protein sequence ID" value="GGF95075.1"/>
    <property type="molecule type" value="Genomic_DNA"/>
</dbReference>
<dbReference type="Gene3D" id="2.40.128.520">
    <property type="match status" value="1"/>
</dbReference>
<evidence type="ECO:0000259" key="2">
    <source>
        <dbReference type="Pfam" id="PF09917"/>
    </source>
</evidence>
<dbReference type="Pfam" id="PF09917">
    <property type="entry name" value="DUF2147"/>
    <property type="match status" value="1"/>
</dbReference>
<evidence type="ECO:0000256" key="1">
    <source>
        <dbReference type="SAM" id="SignalP"/>
    </source>
</evidence>
<comment type="caution">
    <text evidence="3">The sequence shown here is derived from an EMBL/GenBank/DDBJ whole genome shotgun (WGS) entry which is preliminary data.</text>
</comment>
<reference evidence="3" key="2">
    <citation type="submission" date="2020-09" db="EMBL/GenBank/DDBJ databases">
        <authorList>
            <person name="Sun Q."/>
            <person name="Zhou Y."/>
        </authorList>
    </citation>
    <scope>NUCLEOTIDE SEQUENCE</scope>
    <source>
        <strain evidence="3">CGMCC 1.15758</strain>
    </source>
</reference>
<reference evidence="3" key="1">
    <citation type="journal article" date="2014" name="Int. J. Syst. Evol. Microbiol.">
        <title>Complete genome sequence of Corynebacterium casei LMG S-19264T (=DSM 44701T), isolated from a smear-ripened cheese.</title>
        <authorList>
            <consortium name="US DOE Joint Genome Institute (JGI-PGF)"/>
            <person name="Walter F."/>
            <person name="Albersmeier A."/>
            <person name="Kalinowski J."/>
            <person name="Ruckert C."/>
        </authorList>
    </citation>
    <scope>NUCLEOTIDE SEQUENCE</scope>
    <source>
        <strain evidence="3">CGMCC 1.15758</strain>
    </source>
</reference>
<keyword evidence="4" id="KW-1185">Reference proteome</keyword>
<dbReference type="RefSeq" id="WP_117001990.1">
    <property type="nucleotide sequence ID" value="NZ_BMJS01000008.1"/>
</dbReference>
<dbReference type="AlphaFoldDB" id="A0A8J2Z3L2"/>
<evidence type="ECO:0000313" key="3">
    <source>
        <dbReference type="EMBL" id="GGF95075.1"/>
    </source>
</evidence>
<dbReference type="Proteomes" id="UP000636949">
    <property type="component" value="Unassembled WGS sequence"/>
</dbReference>
<feature type="domain" description="DUF2147" evidence="2">
    <location>
        <begin position="52"/>
        <end position="193"/>
    </location>
</feature>
<feature type="chain" id="PRO_5035251962" description="DUF2147 domain-containing protein" evidence="1">
    <location>
        <begin position="24"/>
        <end position="247"/>
    </location>
</feature>
<keyword evidence="1" id="KW-0732">Signal</keyword>
<feature type="signal peptide" evidence="1">
    <location>
        <begin position="1"/>
        <end position="23"/>
    </location>
</feature>
<evidence type="ECO:0000313" key="4">
    <source>
        <dbReference type="Proteomes" id="UP000636949"/>
    </source>
</evidence>
<protein>
    <recommendedName>
        <fullName evidence="2">DUF2147 domain-containing protein</fullName>
    </recommendedName>
</protein>
<dbReference type="PANTHER" id="PTHR36919">
    <property type="entry name" value="BLR1215 PROTEIN"/>
    <property type="match status" value="1"/>
</dbReference>
<dbReference type="InterPro" id="IPR019223">
    <property type="entry name" value="DUF2147"/>
</dbReference>